<dbReference type="Proteomes" id="UP001497644">
    <property type="component" value="Chromosome 13"/>
</dbReference>
<feature type="region of interest" description="Disordered" evidence="1">
    <location>
        <begin position="1"/>
        <end position="23"/>
    </location>
</feature>
<evidence type="ECO:0000313" key="3">
    <source>
        <dbReference type="Proteomes" id="UP001497644"/>
    </source>
</evidence>
<accession>A0AAV2NEA3</accession>
<proteinExistence type="predicted"/>
<dbReference type="EMBL" id="OZ034836">
    <property type="protein sequence ID" value="CAL1678109.1"/>
    <property type="molecule type" value="Genomic_DNA"/>
</dbReference>
<organism evidence="2 3">
    <name type="scientific">Lasius platythorax</name>
    <dbReference type="NCBI Taxonomy" id="488582"/>
    <lineage>
        <taxon>Eukaryota</taxon>
        <taxon>Metazoa</taxon>
        <taxon>Ecdysozoa</taxon>
        <taxon>Arthropoda</taxon>
        <taxon>Hexapoda</taxon>
        <taxon>Insecta</taxon>
        <taxon>Pterygota</taxon>
        <taxon>Neoptera</taxon>
        <taxon>Endopterygota</taxon>
        <taxon>Hymenoptera</taxon>
        <taxon>Apocrita</taxon>
        <taxon>Aculeata</taxon>
        <taxon>Formicoidea</taxon>
        <taxon>Formicidae</taxon>
        <taxon>Formicinae</taxon>
        <taxon>Lasius</taxon>
        <taxon>Lasius</taxon>
    </lineage>
</organism>
<feature type="region of interest" description="Disordered" evidence="1">
    <location>
        <begin position="42"/>
        <end position="62"/>
    </location>
</feature>
<sequence length="96" mass="10617">MSGDLNRNSSGIPSSDTGGTWNKVTRRCGTVLINVDRRCGATRKPLPRHRTVADDDEGTGGRRRERLAVGARKIPSPATHDAISTFARERERLFTR</sequence>
<keyword evidence="3" id="KW-1185">Reference proteome</keyword>
<protein>
    <submittedName>
        <fullName evidence="2">Uncharacterized protein</fullName>
    </submittedName>
</protein>
<name>A0AAV2NEA3_9HYME</name>
<gene>
    <name evidence="2" type="ORF">LPLAT_LOCUS4002</name>
</gene>
<evidence type="ECO:0000313" key="2">
    <source>
        <dbReference type="EMBL" id="CAL1678109.1"/>
    </source>
</evidence>
<dbReference type="AlphaFoldDB" id="A0AAV2NEA3"/>
<reference evidence="2" key="1">
    <citation type="submission" date="2024-04" db="EMBL/GenBank/DDBJ databases">
        <authorList>
            <consortium name="Molecular Ecology Group"/>
        </authorList>
    </citation>
    <scope>NUCLEOTIDE SEQUENCE</scope>
</reference>
<evidence type="ECO:0000256" key="1">
    <source>
        <dbReference type="SAM" id="MobiDB-lite"/>
    </source>
</evidence>